<dbReference type="EMBL" id="CP001205">
    <property type="protein sequence ID" value="ACK75192.1"/>
    <property type="molecule type" value="Genomic_DNA"/>
</dbReference>
<feature type="binding site" evidence="11">
    <location>
        <position position="131"/>
    </location>
    <ligand>
        <name>FMN</name>
        <dbReference type="ChEBI" id="CHEBI:58210"/>
    </ligand>
</feature>
<evidence type="ECO:0000256" key="6">
    <source>
        <dbReference type="ARBA" id="ARBA00022842"/>
    </source>
</evidence>
<name>A0A0H3C3H5_BORBZ</name>
<dbReference type="AlphaFoldDB" id="A0A0H3C3H5"/>
<dbReference type="KEGG" id="bbz:BbuZS7_0704"/>
<comment type="cofactor">
    <cofactor evidence="11">
        <name>NADPH</name>
        <dbReference type="ChEBI" id="CHEBI:57783"/>
    </cofactor>
</comment>
<feature type="binding site" evidence="11">
    <location>
        <position position="197"/>
    </location>
    <ligand>
        <name>FMN</name>
        <dbReference type="ChEBI" id="CHEBI:58210"/>
    </ligand>
</feature>
<evidence type="ECO:0000256" key="5">
    <source>
        <dbReference type="ARBA" id="ARBA00022723"/>
    </source>
</evidence>
<comment type="cofactor">
    <cofactor evidence="11">
        <name>Mg(2+)</name>
        <dbReference type="ChEBI" id="CHEBI:18420"/>
    </cofactor>
</comment>
<evidence type="ECO:0000256" key="10">
    <source>
        <dbReference type="ARBA" id="ARBA00025810"/>
    </source>
</evidence>
<dbReference type="GO" id="GO:0005737">
    <property type="term" value="C:cytoplasm"/>
    <property type="evidence" value="ECO:0007669"/>
    <property type="project" value="UniProtKB-SubCell"/>
</dbReference>
<gene>
    <name evidence="11 13" type="primary">fni</name>
    <name evidence="13" type="ordered locus">BbuZS7_0704</name>
</gene>
<evidence type="ECO:0000256" key="8">
    <source>
        <dbReference type="ARBA" id="ARBA00023229"/>
    </source>
</evidence>
<evidence type="ECO:0000259" key="12">
    <source>
        <dbReference type="Pfam" id="PF01070"/>
    </source>
</evidence>
<feature type="binding site" evidence="11">
    <location>
        <position position="165"/>
    </location>
    <ligand>
        <name>substrate</name>
    </ligand>
</feature>
<dbReference type="Proteomes" id="UP000006901">
    <property type="component" value="Chromosome"/>
</dbReference>
<sequence length="359" mass="39882">MDTEFMGIEPNILENKKRHIEICLNKNDVKGGCNFLKFIKLKHNALSDFNFSEINIKEEIFGYNISMPVFISSMTGGSKEGNDFNKSLVRIANYLKIPIGLGSFKLLFKYPEYIRDFTLKRYAHNIPLFANVGAVQIVEFGISKIAEMIKRLEVDAIIVHLNAGQELMKVDGDRNFKGIRESIAKLSDFLSVPLIVKETGFGISPKDVKELFSLGASYVDLAGSGGTNWILVEGMKSNNLNIASCFSDWGIPSVFTLLSIDDSLKANIFASGGYETGMDIAKGIALGARLIGVAAVVLRAFYDSGEDAVFGLFSDYEHILKMSMFLSGSKSLLEFRNNKYFLSSYLLDELGVFKQFYGT</sequence>
<evidence type="ECO:0000256" key="1">
    <source>
        <dbReference type="ARBA" id="ARBA00001917"/>
    </source>
</evidence>
<comment type="similarity">
    <text evidence="11">Belongs to the IPP isomerase type 2 family.</text>
</comment>
<evidence type="ECO:0000256" key="7">
    <source>
        <dbReference type="ARBA" id="ARBA00022857"/>
    </source>
</evidence>
<keyword evidence="7 11" id="KW-0521">NADP</keyword>
<evidence type="ECO:0000256" key="4">
    <source>
        <dbReference type="ARBA" id="ARBA00022643"/>
    </source>
</evidence>
<evidence type="ECO:0000256" key="11">
    <source>
        <dbReference type="HAMAP-Rule" id="MF_00354"/>
    </source>
</evidence>
<dbReference type="GO" id="GO:0070402">
    <property type="term" value="F:NADPH binding"/>
    <property type="evidence" value="ECO:0007669"/>
    <property type="project" value="UniProtKB-UniRule"/>
</dbReference>
<comment type="cofactor">
    <cofactor evidence="1 11">
        <name>FMN</name>
        <dbReference type="ChEBI" id="CHEBI:58210"/>
    </cofactor>
</comment>
<dbReference type="GO" id="GO:0016491">
    <property type="term" value="F:oxidoreductase activity"/>
    <property type="evidence" value="ECO:0007669"/>
    <property type="project" value="InterPro"/>
</dbReference>
<dbReference type="GO" id="GO:0010181">
    <property type="term" value="F:FMN binding"/>
    <property type="evidence" value="ECO:0007669"/>
    <property type="project" value="UniProtKB-UniRule"/>
</dbReference>
<feature type="binding site" evidence="11">
    <location>
        <begin position="294"/>
        <end position="295"/>
    </location>
    <ligand>
        <name>FMN</name>
        <dbReference type="ChEBI" id="CHEBI:58210"/>
    </ligand>
</feature>
<dbReference type="NCBIfam" id="TIGR02151">
    <property type="entry name" value="IPP_isom_2"/>
    <property type="match status" value="1"/>
</dbReference>
<evidence type="ECO:0000313" key="13">
    <source>
        <dbReference type="EMBL" id="ACK75192.1"/>
    </source>
</evidence>
<dbReference type="GO" id="GO:0000287">
    <property type="term" value="F:magnesium ion binding"/>
    <property type="evidence" value="ECO:0007669"/>
    <property type="project" value="UniProtKB-UniRule"/>
</dbReference>
<feature type="binding site" evidence="11">
    <location>
        <position position="72"/>
    </location>
    <ligand>
        <name>FMN</name>
        <dbReference type="ChEBI" id="CHEBI:58210"/>
    </ligand>
</feature>
<dbReference type="GO" id="GO:0004452">
    <property type="term" value="F:isopentenyl-diphosphate delta-isomerase activity"/>
    <property type="evidence" value="ECO:0007669"/>
    <property type="project" value="UniProtKB-UniRule"/>
</dbReference>
<keyword evidence="2 11" id="KW-0963">Cytoplasm</keyword>
<accession>A0A0H3C3H5</accession>
<feature type="binding site" evidence="11">
    <location>
        <position position="166"/>
    </location>
    <ligand>
        <name>Mg(2+)</name>
        <dbReference type="ChEBI" id="CHEBI:18420"/>
    </ligand>
</feature>
<evidence type="ECO:0000256" key="9">
    <source>
        <dbReference type="ARBA" id="ARBA00023235"/>
    </source>
</evidence>
<reference evidence="13 14" key="1">
    <citation type="journal article" date="2011" name="J. Bacteriol.">
        <title>Whole-genome sequences of thirteen isolates of Borrelia burgdorferi.</title>
        <authorList>
            <person name="Schutzer S.E."/>
            <person name="Fraser-Liggett C.M."/>
            <person name="Casjens S.R."/>
            <person name="Qiu W.G."/>
            <person name="Dunn J.J."/>
            <person name="Mongodin E.F."/>
            <person name="Luft B.J."/>
        </authorList>
    </citation>
    <scope>NUCLEOTIDE SEQUENCE [LARGE SCALE GENOMIC DNA]</scope>
    <source>
        <strain evidence="13 14">ZS7</strain>
    </source>
</reference>
<comment type="catalytic activity">
    <reaction evidence="11">
        <text>isopentenyl diphosphate = dimethylallyl diphosphate</text>
        <dbReference type="Rhea" id="RHEA:23284"/>
        <dbReference type="ChEBI" id="CHEBI:57623"/>
        <dbReference type="ChEBI" id="CHEBI:128769"/>
        <dbReference type="EC" id="5.3.3.2"/>
    </reaction>
</comment>
<comment type="function">
    <text evidence="11">Involved in the biosynthesis of isoprenoids. Catalyzes the 1,3-allylic rearrangement of the homoallylic substrate isopentenyl (IPP) to its allylic isomer, dimethylallyl diphosphate (DMAPP).</text>
</comment>
<dbReference type="PANTHER" id="PTHR43665">
    <property type="entry name" value="ISOPENTENYL-DIPHOSPHATE DELTA-ISOMERASE"/>
    <property type="match status" value="1"/>
</dbReference>
<keyword evidence="8 11" id="KW-0414">Isoprene biosynthesis</keyword>
<feature type="binding site" evidence="11">
    <location>
        <begin position="73"/>
        <end position="75"/>
    </location>
    <ligand>
        <name>FMN</name>
        <dbReference type="ChEBI" id="CHEBI:58210"/>
    </ligand>
</feature>
<evidence type="ECO:0000256" key="2">
    <source>
        <dbReference type="ARBA" id="ARBA00022490"/>
    </source>
</evidence>
<comment type="subunit">
    <text evidence="10 11">Homooctamer. Dimer of tetramers.</text>
</comment>
<dbReference type="PANTHER" id="PTHR43665:SF1">
    <property type="entry name" value="ISOPENTENYL-DIPHOSPHATE DELTA-ISOMERASE"/>
    <property type="match status" value="1"/>
</dbReference>
<keyword evidence="5 11" id="KW-0479">Metal-binding</keyword>
<dbReference type="PIRSF" id="PIRSF003314">
    <property type="entry name" value="IPP_isomerase"/>
    <property type="match status" value="1"/>
</dbReference>
<feature type="domain" description="FMN-dependent dehydrogenase" evidence="12">
    <location>
        <begin position="181"/>
        <end position="336"/>
    </location>
</feature>
<dbReference type="SUPFAM" id="SSF51395">
    <property type="entry name" value="FMN-linked oxidoreductases"/>
    <property type="match status" value="1"/>
</dbReference>
<keyword evidence="9 11" id="KW-0413">Isomerase</keyword>
<protein>
    <recommendedName>
        <fullName evidence="11">Isopentenyl-diphosphate delta-isomerase</fullName>
        <shortName evidence="11">IPP isomerase</shortName>
        <ecNumber evidence="11">5.3.3.2</ecNumber>
    </recommendedName>
    <alternativeName>
        <fullName evidence="11">Isopentenyl diphosphate:dimethylallyl diphosphate isomerase</fullName>
    </alternativeName>
    <alternativeName>
        <fullName evidence="11">Isopentenyl pyrophosphate isomerase</fullName>
    </alternativeName>
    <alternativeName>
        <fullName evidence="11">Type 2 isopentenyl diphosphate isomerase</fullName>
        <shortName evidence="11">IDI-2</shortName>
    </alternativeName>
</protein>
<dbReference type="CDD" id="cd02811">
    <property type="entry name" value="IDI-2_FMN"/>
    <property type="match status" value="1"/>
</dbReference>
<feature type="binding site" evidence="11">
    <location>
        <begin position="103"/>
        <end position="105"/>
    </location>
    <ligand>
        <name>substrate</name>
    </ligand>
</feature>
<proteinExistence type="inferred from homology"/>
<dbReference type="GO" id="GO:0008299">
    <property type="term" value="P:isoprenoid biosynthetic process"/>
    <property type="evidence" value="ECO:0007669"/>
    <property type="project" value="UniProtKB-UniRule"/>
</dbReference>
<dbReference type="InterPro" id="IPR013785">
    <property type="entry name" value="Aldolase_TIM"/>
</dbReference>
<dbReference type="HAMAP" id="MF_00354">
    <property type="entry name" value="Idi_2"/>
    <property type="match status" value="1"/>
</dbReference>
<keyword evidence="3 11" id="KW-0285">Flavoprotein</keyword>
<dbReference type="HOGENOM" id="CLU_065515_1_0_12"/>
<evidence type="ECO:0000313" key="14">
    <source>
        <dbReference type="Proteomes" id="UP000006901"/>
    </source>
</evidence>
<dbReference type="InterPro" id="IPR000262">
    <property type="entry name" value="FMN-dep_DH"/>
</dbReference>
<feature type="binding site" evidence="11">
    <location>
        <position position="103"/>
    </location>
    <ligand>
        <name>FMN</name>
        <dbReference type="ChEBI" id="CHEBI:58210"/>
    </ligand>
</feature>
<dbReference type="Gene3D" id="3.20.20.70">
    <property type="entry name" value="Aldolase class I"/>
    <property type="match status" value="1"/>
</dbReference>
<dbReference type="InterPro" id="IPR011179">
    <property type="entry name" value="IPdP_isomerase"/>
</dbReference>
<dbReference type="Pfam" id="PF01070">
    <property type="entry name" value="FMN_dh"/>
    <property type="match status" value="1"/>
</dbReference>
<evidence type="ECO:0000256" key="3">
    <source>
        <dbReference type="ARBA" id="ARBA00022630"/>
    </source>
</evidence>
<comment type="caution">
    <text evidence="11">Lacks conserved residue(s) required for the propagation of feature annotation.</text>
</comment>
<feature type="binding site" evidence="11">
    <location>
        <position position="227"/>
    </location>
    <ligand>
        <name>FMN</name>
        <dbReference type="ChEBI" id="CHEBI:58210"/>
    </ligand>
</feature>
<organism evidence="13 14">
    <name type="scientific">Borreliella burgdorferi (strain ZS7)</name>
    <name type="common">Borrelia burgdorferi</name>
    <dbReference type="NCBI Taxonomy" id="445985"/>
    <lineage>
        <taxon>Bacteria</taxon>
        <taxon>Pseudomonadati</taxon>
        <taxon>Spirochaetota</taxon>
        <taxon>Spirochaetia</taxon>
        <taxon>Spirochaetales</taxon>
        <taxon>Borreliaceae</taxon>
        <taxon>Borreliella</taxon>
    </lineage>
</organism>
<comment type="subcellular location">
    <subcellularLocation>
        <location evidence="11">Cytoplasm</location>
    </subcellularLocation>
</comment>
<keyword evidence="4 11" id="KW-0288">FMN</keyword>
<keyword evidence="6 11" id="KW-0460">Magnesium</keyword>
<dbReference type="EC" id="5.3.3.2" evidence="11"/>